<dbReference type="OrthoDB" id="1933281at2759"/>
<dbReference type="InterPro" id="IPR045098">
    <property type="entry name" value="Fyv10_fam"/>
</dbReference>
<dbReference type="STRING" id="81985.R0HTA7"/>
<evidence type="ECO:0000256" key="3">
    <source>
        <dbReference type="ARBA" id="ARBA00022723"/>
    </source>
</evidence>
<dbReference type="InterPro" id="IPR013144">
    <property type="entry name" value="CRA_dom"/>
</dbReference>
<dbReference type="GO" id="GO:0004842">
    <property type="term" value="F:ubiquitin-protein transferase activity"/>
    <property type="evidence" value="ECO:0007669"/>
    <property type="project" value="InterPro"/>
</dbReference>
<gene>
    <name evidence="7" type="ORF">CARUB_v10023412mg</name>
</gene>
<dbReference type="GO" id="GO:0034657">
    <property type="term" value="C:GID complex"/>
    <property type="evidence" value="ECO:0007669"/>
    <property type="project" value="TreeGrafter"/>
</dbReference>
<evidence type="ECO:0000313" key="8">
    <source>
        <dbReference type="Proteomes" id="UP000029121"/>
    </source>
</evidence>
<name>R0HTA7_9BRAS</name>
<dbReference type="Proteomes" id="UP000029121">
    <property type="component" value="Unassembled WGS sequence"/>
</dbReference>
<keyword evidence="2" id="KW-0963">Cytoplasm</keyword>
<dbReference type="FunFam" id="3.30.40.10:FF:000143">
    <property type="entry name" value="Regulator of gluconeogenesis Rmd5"/>
    <property type="match status" value="1"/>
</dbReference>
<evidence type="ECO:0000256" key="5">
    <source>
        <dbReference type="ARBA" id="ARBA00022833"/>
    </source>
</evidence>
<dbReference type="GO" id="GO:0005634">
    <property type="term" value="C:nucleus"/>
    <property type="evidence" value="ECO:0007669"/>
    <property type="project" value="TreeGrafter"/>
</dbReference>
<dbReference type="GO" id="GO:0043161">
    <property type="term" value="P:proteasome-mediated ubiquitin-dependent protein catabolic process"/>
    <property type="evidence" value="ECO:0007669"/>
    <property type="project" value="InterPro"/>
</dbReference>
<keyword evidence="8" id="KW-1185">Reference proteome</keyword>
<evidence type="ECO:0000256" key="2">
    <source>
        <dbReference type="ARBA" id="ARBA00022490"/>
    </source>
</evidence>
<comment type="subcellular location">
    <subcellularLocation>
        <location evidence="1">Cytoplasm</location>
    </subcellularLocation>
</comment>
<proteinExistence type="predicted"/>
<dbReference type="GO" id="GO:0008270">
    <property type="term" value="F:zinc ion binding"/>
    <property type="evidence" value="ECO:0007669"/>
    <property type="project" value="UniProtKB-KW"/>
</dbReference>
<dbReference type="EMBL" id="KB870808">
    <property type="protein sequence ID" value="EOA27293.1"/>
    <property type="molecule type" value="Genomic_DNA"/>
</dbReference>
<dbReference type="InterPro" id="IPR037683">
    <property type="entry name" value="Rmd5_dRing"/>
</dbReference>
<organism evidence="7 8">
    <name type="scientific">Capsella rubella</name>
    <dbReference type="NCBI Taxonomy" id="81985"/>
    <lineage>
        <taxon>Eukaryota</taxon>
        <taxon>Viridiplantae</taxon>
        <taxon>Streptophyta</taxon>
        <taxon>Embryophyta</taxon>
        <taxon>Tracheophyta</taxon>
        <taxon>Spermatophyta</taxon>
        <taxon>Magnoliopsida</taxon>
        <taxon>eudicotyledons</taxon>
        <taxon>Gunneridae</taxon>
        <taxon>Pentapetalae</taxon>
        <taxon>rosids</taxon>
        <taxon>malvids</taxon>
        <taxon>Brassicales</taxon>
        <taxon>Brassicaceae</taxon>
        <taxon>Camelineae</taxon>
        <taxon>Capsella</taxon>
    </lineage>
</organism>
<reference evidence="8" key="1">
    <citation type="journal article" date="2013" name="Nat. Genet.">
        <title>The Capsella rubella genome and the genomic consequences of rapid mating system evolution.</title>
        <authorList>
            <person name="Slotte T."/>
            <person name="Hazzouri K.M."/>
            <person name="Agren J.A."/>
            <person name="Koenig D."/>
            <person name="Maumus F."/>
            <person name="Guo Y.L."/>
            <person name="Steige K."/>
            <person name="Platts A.E."/>
            <person name="Escobar J.S."/>
            <person name="Newman L.K."/>
            <person name="Wang W."/>
            <person name="Mandakova T."/>
            <person name="Vello E."/>
            <person name="Smith L.M."/>
            <person name="Henz S.R."/>
            <person name="Steffen J."/>
            <person name="Takuno S."/>
            <person name="Brandvain Y."/>
            <person name="Coop G."/>
            <person name="Andolfatto P."/>
            <person name="Hu T.T."/>
            <person name="Blanchette M."/>
            <person name="Clark R.M."/>
            <person name="Quesneville H."/>
            <person name="Nordborg M."/>
            <person name="Gaut B.S."/>
            <person name="Lysak M.A."/>
            <person name="Jenkins J."/>
            <person name="Grimwood J."/>
            <person name="Chapman J."/>
            <person name="Prochnik S."/>
            <person name="Shu S."/>
            <person name="Rokhsar D."/>
            <person name="Schmutz J."/>
            <person name="Weigel D."/>
            <person name="Wright S.I."/>
        </authorList>
    </citation>
    <scope>NUCLEOTIDE SEQUENCE [LARGE SCALE GENOMIC DNA]</scope>
    <source>
        <strain evidence="8">cv. Monte Gargano</strain>
    </source>
</reference>
<evidence type="ECO:0000313" key="7">
    <source>
        <dbReference type="EMBL" id="EOA27293.1"/>
    </source>
</evidence>
<dbReference type="PROSITE" id="PS50896">
    <property type="entry name" value="LISH"/>
    <property type="match status" value="1"/>
</dbReference>
<evidence type="ECO:0000256" key="4">
    <source>
        <dbReference type="ARBA" id="ARBA00022771"/>
    </source>
</evidence>
<dbReference type="AlphaFoldDB" id="R0HTA7"/>
<dbReference type="Pfam" id="PF10607">
    <property type="entry name" value="CTLH"/>
    <property type="match status" value="1"/>
</dbReference>
<protein>
    <recommendedName>
        <fullName evidence="6">CTLH domain-containing protein</fullName>
    </recommendedName>
</protein>
<dbReference type="PANTHER" id="PTHR12170:SF3">
    <property type="entry name" value="GH10162P"/>
    <property type="match status" value="1"/>
</dbReference>
<dbReference type="PANTHER" id="PTHR12170">
    <property type="entry name" value="MACROPHAGE ERYTHROBLAST ATTACHER-RELATED"/>
    <property type="match status" value="1"/>
</dbReference>
<dbReference type="InterPro" id="IPR024964">
    <property type="entry name" value="CTLH/CRA"/>
</dbReference>
<evidence type="ECO:0000256" key="1">
    <source>
        <dbReference type="ARBA" id="ARBA00004496"/>
    </source>
</evidence>
<evidence type="ECO:0000259" key="6">
    <source>
        <dbReference type="PROSITE" id="PS50897"/>
    </source>
</evidence>
<dbReference type="GO" id="GO:0005737">
    <property type="term" value="C:cytoplasm"/>
    <property type="evidence" value="ECO:0007669"/>
    <property type="project" value="UniProtKB-SubCell"/>
</dbReference>
<dbReference type="CDD" id="cd16652">
    <property type="entry name" value="dRING_Rmd5p-like"/>
    <property type="match status" value="1"/>
</dbReference>
<keyword evidence="3" id="KW-0479">Metal-binding</keyword>
<dbReference type="PROSITE" id="PS50897">
    <property type="entry name" value="CTLH"/>
    <property type="match status" value="1"/>
</dbReference>
<feature type="domain" description="CTLH" evidence="6">
    <location>
        <begin position="147"/>
        <end position="204"/>
    </location>
</feature>
<keyword evidence="5" id="KW-0862">Zinc</keyword>
<dbReference type="Pfam" id="PF13445">
    <property type="entry name" value="zf-RING_UBOX"/>
    <property type="match status" value="1"/>
</dbReference>
<dbReference type="SMART" id="SM00668">
    <property type="entry name" value="CTLH"/>
    <property type="match status" value="1"/>
</dbReference>
<keyword evidence="4" id="KW-0863">Zinc-finger</keyword>
<dbReference type="InterPro" id="IPR006594">
    <property type="entry name" value="LisH"/>
</dbReference>
<sequence length="385" mass="44185">MDPTAVVKDAFDRVTKKQKLYHSVSLDVIDLVCEGIQDTLRRIQLEEDGVEPELVLAELRRKLDAIYPIIQLKKSHKETKGSLSKLVKVLETCYHPDISLACRTIGFDIALVNKILIQHCYREGLFEVGDCLVKEAGGEEEAEVRSQSFEIKEIIESMKLRNIEPAMRWISANSGKLKEMGSKLEFNVVTLKYCDMLREGKRDDAMKYARTHFPRYGSLHVREIQKLMTCQIWIGELDKSPYAEIVSPSCWDKVTKELLREYYHLHDQPSKSPLAVALSAGLESLPTLLKLVDVMALKKEEWEAMEHLPVPLELGKEYQYHSVFVCSVSRDESSKENPPMMMMPCRHVISKKSMTRLSKNCSDRRFKCPYCPATTSSQACRQLFF</sequence>
<dbReference type="SMART" id="SM00757">
    <property type="entry name" value="CRA"/>
    <property type="match status" value="1"/>
</dbReference>
<dbReference type="KEGG" id="crb:17889943"/>
<accession>R0HTA7</accession>
<dbReference type="InterPro" id="IPR006595">
    <property type="entry name" value="CTLH_C"/>
</dbReference>
<dbReference type="InterPro" id="IPR027370">
    <property type="entry name" value="Znf-RING_euk"/>
</dbReference>
<dbReference type="eggNOG" id="KOG2817">
    <property type="taxonomic scope" value="Eukaryota"/>
</dbReference>